<dbReference type="EMBL" id="MK795384">
    <property type="protein sequence ID" value="QDB73310.1"/>
    <property type="molecule type" value="Genomic_DNA"/>
</dbReference>
<dbReference type="SUPFAM" id="SSF56784">
    <property type="entry name" value="HAD-like"/>
    <property type="match status" value="1"/>
</dbReference>
<evidence type="ECO:0000313" key="2">
    <source>
        <dbReference type="Proteomes" id="UP000318470"/>
    </source>
</evidence>
<evidence type="ECO:0000313" key="1">
    <source>
        <dbReference type="EMBL" id="QDB73310.1"/>
    </source>
</evidence>
<dbReference type="InterPro" id="IPR023214">
    <property type="entry name" value="HAD_sf"/>
</dbReference>
<dbReference type="InterPro" id="IPR036412">
    <property type="entry name" value="HAD-like_sf"/>
</dbReference>
<reference evidence="1 2" key="1">
    <citation type="submission" date="2019-04" db="EMBL/GenBank/DDBJ databases">
        <authorList>
            <person name="Gao M."/>
            <person name="Bai C."/>
            <person name="Tong Y."/>
            <person name="Xu X."/>
        </authorList>
    </citation>
    <scope>NUCLEOTIDE SEQUENCE [LARGE SCALE GENOMIC DNA]</scope>
    <source>
        <strain evidence="1 2">Vibrio alginolyticus VA1</strain>
    </source>
</reference>
<proteinExistence type="predicted"/>
<dbReference type="Proteomes" id="UP000318470">
    <property type="component" value="Segment"/>
</dbReference>
<dbReference type="KEGG" id="vg:55616147"/>
<organism evidence="1 2">
    <name type="scientific">Vibrio phage VAP7</name>
    <dbReference type="NCBI Taxonomy" id="2584487"/>
    <lineage>
        <taxon>Viruses</taxon>
        <taxon>Duplodnaviria</taxon>
        <taxon>Heunggongvirae</taxon>
        <taxon>Uroviricota</taxon>
        <taxon>Caudoviricetes</taxon>
        <taxon>Pantevenvirales</taxon>
        <taxon>Ackermannviridae</taxon>
        <taxon>Vapseptimavirus</taxon>
        <taxon>Vapseptimavirus VAP7</taxon>
    </lineage>
</organism>
<dbReference type="RefSeq" id="YP_009845784.1">
    <property type="nucleotide sequence ID" value="NC_048765.1"/>
</dbReference>
<name>A0A4Y5TVA8_9CAUD</name>
<keyword evidence="2" id="KW-1185">Reference proteome</keyword>
<protein>
    <submittedName>
        <fullName evidence="1">Uncharacterized protein</fullName>
    </submittedName>
</protein>
<dbReference type="Gene3D" id="3.40.50.1000">
    <property type="entry name" value="HAD superfamily/HAD-like"/>
    <property type="match status" value="1"/>
</dbReference>
<dbReference type="GeneID" id="55616147"/>
<accession>A0A4Y5TVA8</accession>
<sequence>MAKLTNKPTIIGFDVDSTLADSLWTWLTWGNAQVSENRLVEPLCIPDILKAGNDFDWGVHGSIMQTHLGISNPWEFWHLSDLYDRVEPFTNAVKWMKNFRSQVDKMNAEGHNIKLVVVTTCSPTHESSKRLFIEHYFPNIFDGFISTGDKHLCGLDIIFDDKGTHCLNCLDNGTKIAVCPEVGLNRPSHGQVIAPVTEYGGFWNYMMSADPHGIKLMTLYKNVM</sequence>